<reference evidence="6" key="1">
    <citation type="submission" date="2016-10" db="EMBL/GenBank/DDBJ databases">
        <authorList>
            <person name="Varghese N."/>
            <person name="Submissions S."/>
        </authorList>
    </citation>
    <scope>NUCLEOTIDE SEQUENCE [LARGE SCALE GENOMIC DNA]</scope>
    <source>
        <strain evidence="6">DSM 25575</strain>
    </source>
</reference>
<dbReference type="RefSeq" id="WP_090027320.1">
    <property type="nucleotide sequence ID" value="NZ_FOVD01000009.1"/>
</dbReference>
<organism evidence="5 6">
    <name type="scientific">Chryseobacterium oleae</name>
    <dbReference type="NCBI Taxonomy" id="491207"/>
    <lineage>
        <taxon>Bacteria</taxon>
        <taxon>Pseudomonadati</taxon>
        <taxon>Bacteroidota</taxon>
        <taxon>Flavobacteriia</taxon>
        <taxon>Flavobacteriales</taxon>
        <taxon>Weeksellaceae</taxon>
        <taxon>Chryseobacterium group</taxon>
        <taxon>Chryseobacterium</taxon>
    </lineage>
</organism>
<dbReference type="SUPFAM" id="SSF51215">
    <property type="entry name" value="Regulatory protein AraC"/>
    <property type="match status" value="1"/>
</dbReference>
<dbReference type="AlphaFoldDB" id="A0A1I5C909"/>
<evidence type="ECO:0000256" key="1">
    <source>
        <dbReference type="ARBA" id="ARBA00023015"/>
    </source>
</evidence>
<accession>A0A1I5C909</accession>
<dbReference type="GO" id="GO:0003700">
    <property type="term" value="F:DNA-binding transcription factor activity"/>
    <property type="evidence" value="ECO:0007669"/>
    <property type="project" value="InterPro"/>
</dbReference>
<evidence type="ECO:0000313" key="5">
    <source>
        <dbReference type="EMBL" id="SFN83324.1"/>
    </source>
</evidence>
<feature type="domain" description="HTH araC/xylS-type" evidence="4">
    <location>
        <begin position="169"/>
        <end position="267"/>
    </location>
</feature>
<dbReference type="Proteomes" id="UP000198769">
    <property type="component" value="Unassembled WGS sequence"/>
</dbReference>
<dbReference type="GO" id="GO:0043565">
    <property type="term" value="F:sequence-specific DNA binding"/>
    <property type="evidence" value="ECO:0007669"/>
    <property type="project" value="InterPro"/>
</dbReference>
<dbReference type="InterPro" id="IPR018060">
    <property type="entry name" value="HTH_AraC"/>
</dbReference>
<dbReference type="PRINTS" id="PR00032">
    <property type="entry name" value="HTHARAC"/>
</dbReference>
<evidence type="ECO:0000259" key="4">
    <source>
        <dbReference type="PROSITE" id="PS01124"/>
    </source>
</evidence>
<keyword evidence="2 5" id="KW-0238">DNA-binding</keyword>
<dbReference type="InterPro" id="IPR003313">
    <property type="entry name" value="AraC-bd"/>
</dbReference>
<evidence type="ECO:0000313" key="6">
    <source>
        <dbReference type="Proteomes" id="UP000198769"/>
    </source>
</evidence>
<dbReference type="InterPro" id="IPR020449">
    <property type="entry name" value="Tscrpt_reg_AraC-type_HTH"/>
</dbReference>
<protein>
    <submittedName>
        <fullName evidence="5">AraC-type DNA-binding protein</fullName>
    </submittedName>
</protein>
<keyword evidence="3" id="KW-0804">Transcription</keyword>
<dbReference type="PANTHER" id="PTHR43280">
    <property type="entry name" value="ARAC-FAMILY TRANSCRIPTIONAL REGULATOR"/>
    <property type="match status" value="1"/>
</dbReference>
<dbReference type="InterPro" id="IPR037923">
    <property type="entry name" value="HTH-like"/>
</dbReference>
<dbReference type="OrthoDB" id="1007667at2"/>
<dbReference type="Gene3D" id="1.10.10.60">
    <property type="entry name" value="Homeodomain-like"/>
    <property type="match status" value="1"/>
</dbReference>
<sequence>MNSEIIFSNSTDGLLFSSPQKNDYYTVILCLTGVVSIKIGYHSFELKPKMISILSPDTVFSCENADSLEILSLCFHRSFLRKIFIKEEITDGLLELNPNYPPVYPLEDSFDRVSEKFRLIERELSSKYAYHLDLARLVTLEILYEYNRACEFCLLGFEKNMNRGYQITYEFKKLIGKHFREWKSVGDYSSILGISAKHLTEVIKEETGHTALQVIHERLLLESRYLLKHTSYSVKECAYELGFESPSYFTRFFKNNTGESPNQYRSIP</sequence>
<dbReference type="PROSITE" id="PS01124">
    <property type="entry name" value="HTH_ARAC_FAMILY_2"/>
    <property type="match status" value="1"/>
</dbReference>
<evidence type="ECO:0000256" key="3">
    <source>
        <dbReference type="ARBA" id="ARBA00023163"/>
    </source>
</evidence>
<dbReference type="Pfam" id="PF02311">
    <property type="entry name" value="AraC_binding"/>
    <property type="match status" value="1"/>
</dbReference>
<name>A0A1I5C909_CHROL</name>
<dbReference type="PANTHER" id="PTHR43280:SF32">
    <property type="entry name" value="TRANSCRIPTIONAL REGULATORY PROTEIN"/>
    <property type="match status" value="1"/>
</dbReference>
<dbReference type="InterPro" id="IPR009057">
    <property type="entry name" value="Homeodomain-like_sf"/>
</dbReference>
<gene>
    <name evidence="5" type="ORF">SAMN05421594_4370</name>
</gene>
<keyword evidence="6" id="KW-1185">Reference proteome</keyword>
<dbReference type="EMBL" id="FOVD01000009">
    <property type="protein sequence ID" value="SFN83324.1"/>
    <property type="molecule type" value="Genomic_DNA"/>
</dbReference>
<dbReference type="SMART" id="SM00342">
    <property type="entry name" value="HTH_ARAC"/>
    <property type="match status" value="1"/>
</dbReference>
<dbReference type="SUPFAM" id="SSF46689">
    <property type="entry name" value="Homeodomain-like"/>
    <property type="match status" value="1"/>
</dbReference>
<evidence type="ECO:0000256" key="2">
    <source>
        <dbReference type="ARBA" id="ARBA00023125"/>
    </source>
</evidence>
<keyword evidence="1" id="KW-0805">Transcription regulation</keyword>
<proteinExistence type="predicted"/>
<dbReference type="Pfam" id="PF12833">
    <property type="entry name" value="HTH_18"/>
    <property type="match status" value="1"/>
</dbReference>